<comment type="function">
    <text evidence="15">In addition to promoting peroxisomal translocation of proteins containing a PTS1 peroxisomal targeting signal, mediates peroxisomal import of proteins containing a C-terminal PTS2-type peroxisomal targeting signal via its interaction with PEX7. Interaction with PEX7 only takes place when PEX7 is associated with cargo proteins containing a PTS2 peroxisomal targeting signal. PEX7 along with PTS2-containing cargo proteins are then translocated through the PEX13-PEX14 docking complex together with PEX5.</text>
</comment>
<dbReference type="Gene3D" id="1.25.40.10">
    <property type="entry name" value="Tetratricopeptide repeat domain"/>
    <property type="match status" value="1"/>
</dbReference>
<dbReference type="OrthoDB" id="10006023at2759"/>
<feature type="repeat" description="TPR" evidence="17">
    <location>
        <begin position="314"/>
        <end position="347"/>
    </location>
</feature>
<organism evidence="19 20">
    <name type="scientific">Asbolus verrucosus</name>
    <name type="common">Desert ironclad beetle</name>
    <dbReference type="NCBI Taxonomy" id="1661398"/>
    <lineage>
        <taxon>Eukaryota</taxon>
        <taxon>Metazoa</taxon>
        <taxon>Ecdysozoa</taxon>
        <taxon>Arthropoda</taxon>
        <taxon>Hexapoda</taxon>
        <taxon>Insecta</taxon>
        <taxon>Pterygota</taxon>
        <taxon>Neoptera</taxon>
        <taxon>Endopterygota</taxon>
        <taxon>Coleoptera</taxon>
        <taxon>Polyphaga</taxon>
        <taxon>Cucujiformia</taxon>
        <taxon>Tenebrionidae</taxon>
        <taxon>Pimeliinae</taxon>
        <taxon>Asbolus</taxon>
    </lineage>
</organism>
<dbReference type="PROSITE" id="PS50005">
    <property type="entry name" value="TPR"/>
    <property type="match status" value="3"/>
</dbReference>
<feature type="repeat" description="TPR" evidence="17">
    <location>
        <begin position="458"/>
        <end position="491"/>
    </location>
</feature>
<comment type="function">
    <text evidence="16">Receptor that mediates peroxisomal import of proteins containing a C-terminal PTS1-type tripeptide peroxisomal targeting signal (SKL-type). Binds to cargo proteins containing a PTS1 peroxisomal targeting signal in the cytosol, and translocates them into the peroxisome matrix by passing through the PEX13-PEX14 docking complex along with cargo proteins. PEX5 receptor is then retrotranslocated into the cytosol, leading to release of bound cargo in the peroxisome matrix, and reset for a subsequent peroxisome import cycle.</text>
</comment>
<evidence type="ECO:0000256" key="8">
    <source>
        <dbReference type="ARBA" id="ARBA00022737"/>
    </source>
</evidence>
<keyword evidence="20" id="KW-1185">Reference proteome</keyword>
<keyword evidence="11" id="KW-0653">Protein transport</keyword>
<keyword evidence="10" id="KW-0832">Ubl conjugation</keyword>
<comment type="subcellular location">
    <subcellularLocation>
        <location evidence="2">Cytoplasm</location>
        <location evidence="2">Cytosol</location>
    </subcellularLocation>
    <subcellularLocation>
        <location evidence="1">Peroxisome matrix</location>
    </subcellularLocation>
</comment>
<dbReference type="GO" id="GO:0005782">
    <property type="term" value="C:peroxisomal matrix"/>
    <property type="evidence" value="ECO:0007669"/>
    <property type="project" value="UniProtKB-SubCell"/>
</dbReference>
<dbReference type="SUPFAM" id="SSF48452">
    <property type="entry name" value="TPR-like"/>
    <property type="match status" value="1"/>
</dbReference>
<keyword evidence="5" id="KW-0813">Transport</keyword>
<evidence type="ECO:0000256" key="9">
    <source>
        <dbReference type="ARBA" id="ARBA00022803"/>
    </source>
</evidence>
<reference evidence="19 20" key="1">
    <citation type="submission" date="2017-03" db="EMBL/GenBank/DDBJ databases">
        <title>Genome of the blue death feigning beetle - Asbolus verrucosus.</title>
        <authorList>
            <person name="Rider S.D."/>
        </authorList>
    </citation>
    <scope>NUCLEOTIDE SEQUENCE [LARGE SCALE GENOMIC DNA]</scope>
    <source>
        <strain evidence="19">Butters</strain>
        <tissue evidence="19">Head and leg muscle</tissue>
    </source>
</reference>
<evidence type="ECO:0000256" key="2">
    <source>
        <dbReference type="ARBA" id="ARBA00004514"/>
    </source>
</evidence>
<dbReference type="GO" id="GO:0005052">
    <property type="term" value="F:peroxisome matrix targeting signal-1 binding"/>
    <property type="evidence" value="ECO:0007669"/>
    <property type="project" value="TreeGrafter"/>
</dbReference>
<evidence type="ECO:0000256" key="14">
    <source>
        <dbReference type="ARBA" id="ARBA00032505"/>
    </source>
</evidence>
<dbReference type="InterPro" id="IPR011990">
    <property type="entry name" value="TPR-like_helical_dom_sf"/>
</dbReference>
<keyword evidence="8" id="KW-0677">Repeat</keyword>
<dbReference type="InterPro" id="IPR019734">
    <property type="entry name" value="TPR_rpt"/>
</dbReference>
<dbReference type="AlphaFoldDB" id="A0A482W640"/>
<proteinExistence type="inferred from homology"/>
<evidence type="ECO:0000256" key="12">
    <source>
        <dbReference type="ARBA" id="ARBA00023140"/>
    </source>
</evidence>
<dbReference type="Pfam" id="PF13432">
    <property type="entry name" value="TPR_16"/>
    <property type="match status" value="2"/>
</dbReference>
<evidence type="ECO:0000256" key="6">
    <source>
        <dbReference type="ARBA" id="ARBA00022490"/>
    </source>
</evidence>
<keyword evidence="19" id="KW-0675">Receptor</keyword>
<keyword evidence="12" id="KW-0576">Peroxisome</keyword>
<dbReference type="PANTHER" id="PTHR10130:SF0">
    <property type="entry name" value="GH08708P"/>
    <property type="match status" value="1"/>
</dbReference>
<comment type="caution">
    <text evidence="19">The sequence shown here is derived from an EMBL/GenBank/DDBJ whole genome shotgun (WGS) entry which is preliminary data.</text>
</comment>
<dbReference type="GO" id="GO:0005778">
    <property type="term" value="C:peroxisomal membrane"/>
    <property type="evidence" value="ECO:0007669"/>
    <property type="project" value="TreeGrafter"/>
</dbReference>
<dbReference type="Proteomes" id="UP000292052">
    <property type="component" value="Unassembled WGS sequence"/>
</dbReference>
<dbReference type="InterPro" id="IPR024111">
    <property type="entry name" value="PEX5/PEX5L"/>
</dbReference>
<keyword evidence="9 17" id="KW-0802">TPR repeat</keyword>
<evidence type="ECO:0000256" key="5">
    <source>
        <dbReference type="ARBA" id="ARBA00022448"/>
    </source>
</evidence>
<evidence type="ECO:0000256" key="17">
    <source>
        <dbReference type="PROSITE-ProRule" id="PRU00339"/>
    </source>
</evidence>
<dbReference type="STRING" id="1661398.A0A482W640"/>
<comment type="similarity">
    <text evidence="3">Belongs to the peroxisomal targeting signal receptor family.</text>
</comment>
<sequence length="576" mass="65461">MAFNPLTEAECGQKNPLARLTSHITHDHTFGEAHGHVFPSSSDQLVEQFLQETKTVPQSFRMDDLMREMHEIESQRSALPPIPASTVKDQIHDDAWALQYIEDGKMFNDNVNNEAIWAEISSQEQNNKTYLDEWATDYFDDIGPGPSRINASQQSAQELAQAVEDPKFVYSKFMKFMKQVGDGDVNLEDGRLTEEEAQLWSKEFLQNNNEAEIENVAKKWEKNYEDDFNSQFWNNLQEELKQTIDNAETNENSWLSEFDSFYSGPNSDYTFAEDNPMFDVPDPLQRGKKLLEDGDLPSAVLCFEAAVKQEPENSEAWLLLGKTQAENEQDNNAIPALRRCLQLEPNNLTALMALAVCYTNESYYSQAGQMLLKWLANNPKYSDLVPPDFQLTGQVTSFLQPDQQKMIQDLYIKAALRQPVDIDYEVQCGLGVLFNLSGEYEKAADCFRTALSVKYDDAKLWNRLGATLANGSKSEEAVDAYHHALNLEPGFIRARYNVGIICINLRAYREAAEHFLTALNQQARGRDVKNSPALSQMSDTIWSTLRMCISLLNKVELRAAVDNRDLETLNKAFDIV</sequence>
<dbReference type="EMBL" id="QDEB01026372">
    <property type="protein sequence ID" value="RZC40395.1"/>
    <property type="molecule type" value="Genomic_DNA"/>
</dbReference>
<evidence type="ECO:0000256" key="11">
    <source>
        <dbReference type="ARBA" id="ARBA00022927"/>
    </source>
</evidence>
<evidence type="ECO:0000256" key="1">
    <source>
        <dbReference type="ARBA" id="ARBA00004253"/>
    </source>
</evidence>
<keyword evidence="7" id="KW-1017">Isopeptide bond</keyword>
<dbReference type="FunFam" id="1.25.40.10:FF:000034">
    <property type="entry name" value="Peroxisomal biogenesis factor 5 isoform 1"/>
    <property type="match status" value="1"/>
</dbReference>
<keyword evidence="6" id="KW-0963">Cytoplasm</keyword>
<gene>
    <name evidence="19" type="ORF">BDFB_001116</name>
</gene>
<protein>
    <recommendedName>
        <fullName evidence="4">Peroxisomal targeting signal 1 receptor</fullName>
    </recommendedName>
    <alternativeName>
        <fullName evidence="13">PTS1-BP</fullName>
    </alternativeName>
    <alternativeName>
        <fullName evidence="14">Peroxin-5</fullName>
    </alternativeName>
</protein>
<name>A0A482W640_ASBVE</name>
<dbReference type="Gene3D" id="6.10.280.230">
    <property type="match status" value="1"/>
</dbReference>
<evidence type="ECO:0000256" key="4">
    <source>
        <dbReference type="ARBA" id="ARBA00018416"/>
    </source>
</evidence>
<keyword evidence="18" id="KW-0175">Coiled coil</keyword>
<evidence type="ECO:0000256" key="15">
    <source>
        <dbReference type="ARBA" id="ARBA00046072"/>
    </source>
</evidence>
<dbReference type="GO" id="GO:0005829">
    <property type="term" value="C:cytosol"/>
    <property type="evidence" value="ECO:0007669"/>
    <property type="project" value="UniProtKB-SubCell"/>
</dbReference>
<evidence type="ECO:0000256" key="18">
    <source>
        <dbReference type="SAM" id="Coils"/>
    </source>
</evidence>
<evidence type="ECO:0000256" key="16">
    <source>
        <dbReference type="ARBA" id="ARBA00046106"/>
    </source>
</evidence>
<dbReference type="GO" id="GO:0016560">
    <property type="term" value="P:protein import into peroxisome matrix, docking"/>
    <property type="evidence" value="ECO:0007669"/>
    <property type="project" value="TreeGrafter"/>
</dbReference>
<evidence type="ECO:0000256" key="7">
    <source>
        <dbReference type="ARBA" id="ARBA00022499"/>
    </source>
</evidence>
<evidence type="ECO:0000256" key="10">
    <source>
        <dbReference type="ARBA" id="ARBA00022843"/>
    </source>
</evidence>
<dbReference type="SMART" id="SM00028">
    <property type="entry name" value="TPR"/>
    <property type="match status" value="5"/>
</dbReference>
<accession>A0A482W640</accession>
<dbReference type="PANTHER" id="PTHR10130">
    <property type="entry name" value="PEROXISOMAL TARGETING SIGNAL 1 RECEPTOR PEX5"/>
    <property type="match status" value="1"/>
</dbReference>
<feature type="repeat" description="TPR" evidence="17">
    <location>
        <begin position="424"/>
        <end position="457"/>
    </location>
</feature>
<evidence type="ECO:0000313" key="20">
    <source>
        <dbReference type="Proteomes" id="UP000292052"/>
    </source>
</evidence>
<feature type="coiled-coil region" evidence="18">
    <location>
        <begin position="230"/>
        <end position="257"/>
    </location>
</feature>
<evidence type="ECO:0000313" key="19">
    <source>
        <dbReference type="EMBL" id="RZC40395.1"/>
    </source>
</evidence>
<evidence type="ECO:0000256" key="3">
    <source>
        <dbReference type="ARBA" id="ARBA00005348"/>
    </source>
</evidence>
<evidence type="ECO:0000256" key="13">
    <source>
        <dbReference type="ARBA" id="ARBA00030232"/>
    </source>
</evidence>